<dbReference type="EMBL" id="ML119059">
    <property type="protein sequence ID" value="ROT36466.1"/>
    <property type="molecule type" value="Genomic_DNA"/>
</dbReference>
<protein>
    <recommendedName>
        <fullName evidence="3">non-reducing end alpha-L-arabinofuranosidase</fullName>
        <ecNumber evidence="3">3.2.1.55</ecNumber>
    </recommendedName>
</protein>
<keyword evidence="5 7" id="KW-0378">Hydrolase</keyword>
<feature type="signal peptide" evidence="8">
    <location>
        <begin position="1"/>
        <end position="31"/>
    </location>
</feature>
<keyword evidence="4 8" id="KW-0732">Signal</keyword>
<dbReference type="Pfam" id="PF05270">
    <property type="entry name" value="AbfB"/>
    <property type="match status" value="1"/>
</dbReference>
<keyword evidence="6 7" id="KW-0326">Glycosidase</keyword>
<evidence type="ECO:0000256" key="5">
    <source>
        <dbReference type="ARBA" id="ARBA00022801"/>
    </source>
</evidence>
<evidence type="ECO:0000256" key="1">
    <source>
        <dbReference type="ARBA" id="ARBA00001462"/>
    </source>
</evidence>
<evidence type="ECO:0000256" key="3">
    <source>
        <dbReference type="ARBA" id="ARBA00012670"/>
    </source>
</evidence>
<reference evidence="10 11" key="1">
    <citation type="journal article" date="2018" name="Mol. Ecol.">
        <title>The obligate alkalophilic soda-lake fungus Sodiomyces alkalinus has shifted to a protein diet.</title>
        <authorList>
            <person name="Grum-Grzhimaylo A.A."/>
            <person name="Falkoski D.L."/>
            <person name="van den Heuvel J."/>
            <person name="Valero-Jimenez C.A."/>
            <person name="Min B."/>
            <person name="Choi I.G."/>
            <person name="Lipzen A."/>
            <person name="Daum C.G."/>
            <person name="Aanen D.K."/>
            <person name="Tsang A."/>
            <person name="Henrissat B."/>
            <person name="Bilanenko E.N."/>
            <person name="de Vries R.P."/>
            <person name="van Kan J.A.L."/>
            <person name="Grigoriev I.V."/>
            <person name="Debets A.J.M."/>
        </authorList>
    </citation>
    <scope>NUCLEOTIDE SEQUENCE [LARGE SCALE GENOMIC DNA]</scope>
    <source>
        <strain evidence="10 11">F11</strain>
    </source>
</reference>
<dbReference type="Gene3D" id="2.80.10.50">
    <property type="match status" value="1"/>
</dbReference>
<dbReference type="Pfam" id="PF04616">
    <property type="entry name" value="Glyco_hydro_43"/>
    <property type="match status" value="1"/>
</dbReference>
<comment type="similarity">
    <text evidence="2 7">Belongs to the glycosyl hydrolase 43 family.</text>
</comment>
<dbReference type="GO" id="GO:0046556">
    <property type="term" value="F:alpha-L-arabinofuranosidase activity"/>
    <property type="evidence" value="ECO:0007669"/>
    <property type="project" value="UniProtKB-EC"/>
</dbReference>
<dbReference type="EC" id="3.2.1.55" evidence="3"/>
<evidence type="ECO:0000256" key="4">
    <source>
        <dbReference type="ARBA" id="ARBA00022729"/>
    </source>
</evidence>
<dbReference type="SUPFAM" id="SSF75005">
    <property type="entry name" value="Arabinanase/levansucrase/invertase"/>
    <property type="match status" value="1"/>
</dbReference>
<gene>
    <name evidence="10" type="ORF">SODALDRAFT_335564</name>
</gene>
<name>A0A3N2PQ21_SODAK</name>
<evidence type="ECO:0000313" key="10">
    <source>
        <dbReference type="EMBL" id="ROT36466.1"/>
    </source>
</evidence>
<dbReference type="RefSeq" id="XP_028464272.1">
    <property type="nucleotide sequence ID" value="XM_028612495.1"/>
</dbReference>
<dbReference type="CDD" id="cd23265">
    <property type="entry name" value="beta-trefoil_ABD_ABFB-like"/>
    <property type="match status" value="1"/>
</dbReference>
<evidence type="ECO:0000259" key="9">
    <source>
        <dbReference type="Pfam" id="PF05270"/>
    </source>
</evidence>
<proteinExistence type="inferred from homology"/>
<accession>A0A3N2PQ21</accession>
<organism evidence="10 11">
    <name type="scientific">Sodiomyces alkalinus (strain CBS 110278 / VKM F-3762 / F11)</name>
    <name type="common">Alkaliphilic filamentous fungus</name>
    <dbReference type="NCBI Taxonomy" id="1314773"/>
    <lineage>
        <taxon>Eukaryota</taxon>
        <taxon>Fungi</taxon>
        <taxon>Dikarya</taxon>
        <taxon>Ascomycota</taxon>
        <taxon>Pezizomycotina</taxon>
        <taxon>Sordariomycetes</taxon>
        <taxon>Hypocreomycetidae</taxon>
        <taxon>Glomerellales</taxon>
        <taxon>Plectosphaerellaceae</taxon>
        <taxon>Sodiomyces</taxon>
    </lineage>
</organism>
<evidence type="ECO:0000256" key="6">
    <source>
        <dbReference type="ARBA" id="ARBA00023295"/>
    </source>
</evidence>
<feature type="domain" description="Alpha-L-arabinofuranosidase B arabinose-binding" evidence="9">
    <location>
        <begin position="352"/>
        <end position="482"/>
    </location>
</feature>
<dbReference type="GO" id="GO:0046373">
    <property type="term" value="P:L-arabinose metabolic process"/>
    <property type="evidence" value="ECO:0007669"/>
    <property type="project" value="InterPro"/>
</dbReference>
<dbReference type="InterPro" id="IPR006710">
    <property type="entry name" value="Glyco_hydro_43"/>
</dbReference>
<dbReference type="CDD" id="cd18817">
    <property type="entry name" value="GH43f_LbAraf43-like"/>
    <property type="match status" value="1"/>
</dbReference>
<dbReference type="InterPro" id="IPR036195">
    <property type="entry name" value="AbfB_ABD_sf"/>
</dbReference>
<dbReference type="AlphaFoldDB" id="A0A3N2PQ21"/>
<dbReference type="InterPro" id="IPR023296">
    <property type="entry name" value="Glyco_hydro_beta-prop_sf"/>
</dbReference>
<evidence type="ECO:0000256" key="8">
    <source>
        <dbReference type="SAM" id="SignalP"/>
    </source>
</evidence>
<evidence type="ECO:0000256" key="7">
    <source>
        <dbReference type="RuleBase" id="RU361187"/>
    </source>
</evidence>
<dbReference type="Proteomes" id="UP000272025">
    <property type="component" value="Unassembled WGS sequence"/>
</dbReference>
<dbReference type="PANTHER" id="PTHR43817">
    <property type="entry name" value="GLYCOSYL HYDROLASE"/>
    <property type="match status" value="1"/>
</dbReference>
<dbReference type="STRING" id="1314773.A0A3N2PQ21"/>
<evidence type="ECO:0000313" key="11">
    <source>
        <dbReference type="Proteomes" id="UP000272025"/>
    </source>
</evidence>
<dbReference type="SUPFAM" id="SSF110221">
    <property type="entry name" value="AbfB domain"/>
    <property type="match status" value="1"/>
</dbReference>
<keyword evidence="11" id="KW-1185">Reference proteome</keyword>
<dbReference type="OrthoDB" id="272289at2759"/>
<evidence type="ECO:0000256" key="2">
    <source>
        <dbReference type="ARBA" id="ARBA00009865"/>
    </source>
</evidence>
<dbReference type="Gene3D" id="2.115.10.20">
    <property type="entry name" value="Glycosyl hydrolase domain, family 43"/>
    <property type="match status" value="1"/>
</dbReference>
<dbReference type="GeneID" id="39580973"/>
<comment type="catalytic activity">
    <reaction evidence="1">
        <text>Hydrolysis of terminal non-reducing alpha-L-arabinofuranoside residues in alpha-L-arabinosides.</text>
        <dbReference type="EC" id="3.2.1.55"/>
    </reaction>
</comment>
<sequence length="489" mass="53305">MFTSWRDVVRATTTALVVGLAILAGPRSAAASPSPAVSYTNTLIHQRADPHIVKHTDGWYYFTATVPEYDRIILRRAETIQGLSGAEEVVVWDRDASGTGVGYVWAPELHHIDGKWYVHFALGIRDAFDIRPFVIEGTGANPLTADWVEKGVVRTNWETFSLDATTFVANGTRYLCWAQNDPTTGDSGTSLLLAPMENPWTLRLPAVVISRPEYPWERVGHNVNEGAYVVERNGRLYMPYSAAATDHNYAVGMLSADADADLMDPASWEKASEPLFVSNALTGQWGPGHHTFTVSEDGLSDLIVYHARNYSRVVGEPLNNPDRHTRVQKVYWGADGTPDFGIPVPDGPTPFRFRSHNDETLYTRHGADGGGPVSLHLAADRPVRETQFRVVSPGFAGEGTVSLEAASHPGEFLRDKNGIVELAPQGDQDTTPASASFVQVEGLADGEGVSFALANDRARYIRSRADRLLVVAPVNGAGEAASLATFYTE</sequence>
<dbReference type="PANTHER" id="PTHR43817:SF1">
    <property type="entry name" value="HYDROLASE, FAMILY 43, PUTATIVE (AFU_ORTHOLOGUE AFUA_3G01660)-RELATED"/>
    <property type="match status" value="1"/>
</dbReference>
<feature type="chain" id="PRO_5018022090" description="non-reducing end alpha-L-arabinofuranosidase" evidence="8">
    <location>
        <begin position="32"/>
        <end position="489"/>
    </location>
</feature>
<dbReference type="InterPro" id="IPR007934">
    <property type="entry name" value="AbfB_ABD"/>
</dbReference>